<dbReference type="PANTHER" id="PTHR43022:SF1">
    <property type="entry name" value="PROTEIN SMF"/>
    <property type="match status" value="1"/>
</dbReference>
<organism evidence="4 5">
    <name type="scientific">Candidatus Merdivivens pullicola</name>
    <dbReference type="NCBI Taxonomy" id="2840872"/>
    <lineage>
        <taxon>Bacteria</taxon>
        <taxon>Pseudomonadati</taxon>
        <taxon>Bacteroidota</taxon>
        <taxon>Bacteroidia</taxon>
        <taxon>Bacteroidales</taxon>
        <taxon>Muribaculaceae</taxon>
        <taxon>Muribaculaceae incertae sedis</taxon>
        <taxon>Candidatus Merdivivens</taxon>
    </lineage>
</organism>
<feature type="domain" description="DprA winged helix" evidence="3">
    <location>
        <begin position="291"/>
        <end position="349"/>
    </location>
</feature>
<sequence length="357" mass="38964">MAKKAVAMTERETIIFCALNRLYGYRPGKQKNMIENGIEPESLMPPGRAGSELAAWAENEISECRRKGISVLPLPSPSYPELLRECPDAPLFLYIKGMLPAGKRLLSVVGTRSPDDYGIESCSRLIDSVHSVGNPPAVVSGLAYGIDKQAHMQTLERQGTTLAVLGTGIDITYPRRHEWLARKIVESGGCLISDFPLGEPPIPVNFLRRNRIIAGLSCCTVVVQSPKKGGSMVTATQAFSYGRDLYAVPGRTDDSLNSGCNYLIASNMAGCICEPEIFSMYFWEKGDGKNTATAPEPEPGDRGKILKALYGKGRKDTETLVALTGIGPDRLNILLTELEMEGKIRTGDGFNWHIKIK</sequence>
<dbReference type="InterPro" id="IPR041614">
    <property type="entry name" value="DprA_WH"/>
</dbReference>
<dbReference type="Pfam" id="PF17782">
    <property type="entry name" value="WHD_DprA"/>
    <property type="match status" value="1"/>
</dbReference>
<dbReference type="InterPro" id="IPR057666">
    <property type="entry name" value="DrpA_SLOG"/>
</dbReference>
<dbReference type="Gene3D" id="1.10.10.10">
    <property type="entry name" value="Winged helix-like DNA-binding domain superfamily/Winged helix DNA-binding domain"/>
    <property type="match status" value="1"/>
</dbReference>
<accession>A0A9D9IJY2</accession>
<evidence type="ECO:0000259" key="3">
    <source>
        <dbReference type="Pfam" id="PF17782"/>
    </source>
</evidence>
<protein>
    <submittedName>
        <fullName evidence="4">DNA-protecting protein DprA</fullName>
    </submittedName>
</protein>
<evidence type="ECO:0000313" key="4">
    <source>
        <dbReference type="EMBL" id="MBO8473575.1"/>
    </source>
</evidence>
<dbReference type="InterPro" id="IPR036388">
    <property type="entry name" value="WH-like_DNA-bd_sf"/>
</dbReference>
<evidence type="ECO:0000259" key="2">
    <source>
        <dbReference type="Pfam" id="PF02481"/>
    </source>
</evidence>
<reference evidence="4" key="1">
    <citation type="submission" date="2020-10" db="EMBL/GenBank/DDBJ databases">
        <authorList>
            <person name="Gilroy R."/>
        </authorList>
    </citation>
    <scope>NUCLEOTIDE SEQUENCE</scope>
    <source>
        <strain evidence="4">B1-8020</strain>
    </source>
</reference>
<dbReference type="EMBL" id="JADIMA010000082">
    <property type="protein sequence ID" value="MBO8473575.1"/>
    <property type="molecule type" value="Genomic_DNA"/>
</dbReference>
<dbReference type="Proteomes" id="UP000823604">
    <property type="component" value="Unassembled WGS sequence"/>
</dbReference>
<dbReference type="Gene3D" id="3.40.50.450">
    <property type="match status" value="1"/>
</dbReference>
<dbReference type="NCBIfam" id="TIGR00732">
    <property type="entry name" value="dprA"/>
    <property type="match status" value="1"/>
</dbReference>
<comment type="caution">
    <text evidence="4">The sequence shown here is derived from an EMBL/GenBank/DDBJ whole genome shotgun (WGS) entry which is preliminary data.</text>
</comment>
<name>A0A9D9IJY2_9BACT</name>
<proteinExistence type="inferred from homology"/>
<dbReference type="InterPro" id="IPR003488">
    <property type="entry name" value="DprA"/>
</dbReference>
<dbReference type="SUPFAM" id="SSF102405">
    <property type="entry name" value="MCP/YpsA-like"/>
    <property type="match status" value="1"/>
</dbReference>
<gene>
    <name evidence="4" type="primary">dprA</name>
    <name evidence="4" type="ORF">IAB81_08140</name>
</gene>
<dbReference type="PANTHER" id="PTHR43022">
    <property type="entry name" value="PROTEIN SMF"/>
    <property type="match status" value="1"/>
</dbReference>
<dbReference type="Pfam" id="PF02481">
    <property type="entry name" value="DNA_processg_A"/>
    <property type="match status" value="1"/>
</dbReference>
<reference evidence="4" key="2">
    <citation type="journal article" date="2021" name="PeerJ">
        <title>Extensive microbial diversity within the chicken gut microbiome revealed by metagenomics and culture.</title>
        <authorList>
            <person name="Gilroy R."/>
            <person name="Ravi A."/>
            <person name="Getino M."/>
            <person name="Pursley I."/>
            <person name="Horton D.L."/>
            <person name="Alikhan N.F."/>
            <person name="Baker D."/>
            <person name="Gharbi K."/>
            <person name="Hall N."/>
            <person name="Watson M."/>
            <person name="Adriaenssens E.M."/>
            <person name="Foster-Nyarko E."/>
            <person name="Jarju S."/>
            <person name="Secka A."/>
            <person name="Antonio M."/>
            <person name="Oren A."/>
            <person name="Chaudhuri R.R."/>
            <person name="La Ragione R."/>
            <person name="Hildebrand F."/>
            <person name="Pallen M.J."/>
        </authorList>
    </citation>
    <scope>NUCLEOTIDE SEQUENCE</scope>
    <source>
        <strain evidence="4">B1-8020</strain>
    </source>
</reference>
<comment type="similarity">
    <text evidence="1">Belongs to the DprA/Smf family.</text>
</comment>
<dbReference type="AlphaFoldDB" id="A0A9D9IJY2"/>
<feature type="domain" description="Smf/DprA SLOG" evidence="2">
    <location>
        <begin position="75"/>
        <end position="276"/>
    </location>
</feature>
<evidence type="ECO:0000256" key="1">
    <source>
        <dbReference type="ARBA" id="ARBA00006525"/>
    </source>
</evidence>
<dbReference type="GO" id="GO:0009294">
    <property type="term" value="P:DNA-mediated transformation"/>
    <property type="evidence" value="ECO:0007669"/>
    <property type="project" value="InterPro"/>
</dbReference>
<evidence type="ECO:0000313" key="5">
    <source>
        <dbReference type="Proteomes" id="UP000823604"/>
    </source>
</evidence>